<sequence length="803" mass="86311">MSASLTDWTITRTAPDAFGSPAEMADSGAVWHPIAGPAPIGVLLDDAPWPASSLDDHDWWYSATVESSTDLRLTFGGITFPATVFLDGAAIADVVSMFLPVGVDVPAGSHTLHIRCPALNQWLRKRRGRGRWRSTLVAAQGLRWARTTLLGRAPVYGGGILPAPVGLWRPVDAAGAYARNVRITCADEQIAVSALIHGATAIRCVITDPDGSEILHTTIPLSADGRLTTSVWVPHPRPWWPRGYGDQSLYRVTLIADDVVLADRVAGFRSVTADTSDGGFTLSVNDVDVFARGVTWTPPDPVALTVDTETLAARLLSFADAGATMIRVVGGLTYEQPEFYRLCAEFGLLVWQDVMQATFDPPDDVGEVMCAELTHLLVEQSGNPALAVISGGSETIQQPEMFGVDAGRRHLPLLTDRFPEIVAAQDGPPYVPASPWSPDGTLAIRPDVGVAHWFGVGGYQRRLDDVRTARVRFAAESLAFAIPPSDAAVERDFGSLAVVGHHPDWKAAVPRDRTATWDFEDIRDHYVREVFAVDPLAVRRVDPARYLQLGRLAVAEAMAHCYRFWRQRDSRCAGALILSGIDLLPGAGWGLLTHDGEAKLPLAVLRRLWAPTSVSIVDAGLSGLRIDVHHDGPQPLSATLSLTLAGATDYSESITLQPHSSLTRYDCDLTGEFGDLSASYRFGPPRAEAVQVTLRDDDGRLLARDVVAIAPAPVPIRAGLTGLLRPATDGAWILTVSSVASLRYVCLDVAGWSVDDDCFGLLGAVPHEVTLRPLDAANSPPRVRISSIDALDTGVAQIADGDT</sequence>
<evidence type="ECO:0000256" key="3">
    <source>
        <dbReference type="ARBA" id="ARBA00022801"/>
    </source>
</evidence>
<dbReference type="SUPFAM" id="SSF49303">
    <property type="entry name" value="beta-Galactosidase/glucuronidase domain"/>
    <property type="match status" value="1"/>
</dbReference>
<name>A0A848KXC3_9ACTN</name>
<dbReference type="SUPFAM" id="SSF51445">
    <property type="entry name" value="(Trans)glycosidases"/>
    <property type="match status" value="1"/>
</dbReference>
<dbReference type="Gene3D" id="2.60.40.10">
    <property type="entry name" value="Immunoglobulins"/>
    <property type="match status" value="1"/>
</dbReference>
<evidence type="ECO:0000256" key="4">
    <source>
        <dbReference type="ARBA" id="ARBA00023295"/>
    </source>
</evidence>
<evidence type="ECO:0000256" key="1">
    <source>
        <dbReference type="ARBA" id="ARBA00000829"/>
    </source>
</evidence>
<dbReference type="GO" id="GO:0005975">
    <property type="term" value="P:carbohydrate metabolic process"/>
    <property type="evidence" value="ECO:0007669"/>
    <property type="project" value="UniProtKB-ARBA"/>
</dbReference>
<comment type="catalytic activity">
    <reaction evidence="1">
        <text>Hydrolysis of terminal, non-reducing beta-D-mannose residues in beta-D-mannosides.</text>
        <dbReference type="EC" id="3.2.1.25"/>
    </reaction>
</comment>
<evidence type="ECO:0000313" key="5">
    <source>
        <dbReference type="EMBL" id="NMO02892.1"/>
    </source>
</evidence>
<comment type="caution">
    <text evidence="5">The sequence shown here is derived from an EMBL/GenBank/DDBJ whole genome shotgun (WGS) entry which is preliminary data.</text>
</comment>
<dbReference type="InterPro" id="IPR050887">
    <property type="entry name" value="Beta-mannosidase_GH2"/>
</dbReference>
<dbReference type="Gene3D" id="2.60.120.260">
    <property type="entry name" value="Galactose-binding domain-like"/>
    <property type="match status" value="1"/>
</dbReference>
<dbReference type="Gene3D" id="3.20.20.80">
    <property type="entry name" value="Glycosidases"/>
    <property type="match status" value="1"/>
</dbReference>
<reference evidence="5 6" key="1">
    <citation type="submission" date="2020-04" db="EMBL/GenBank/DDBJ databases">
        <title>Gordonia sp. nov. TBRC 11910.</title>
        <authorList>
            <person name="Suriyachadkun C."/>
        </authorList>
    </citation>
    <scope>NUCLEOTIDE SEQUENCE [LARGE SCALE GENOMIC DNA]</scope>
    <source>
        <strain evidence="5 6">TBRC 11910</strain>
    </source>
</reference>
<keyword evidence="6" id="KW-1185">Reference proteome</keyword>
<organism evidence="5 6">
    <name type="scientific">Gordonia asplenii</name>
    <dbReference type="NCBI Taxonomy" id="2725283"/>
    <lineage>
        <taxon>Bacteria</taxon>
        <taxon>Bacillati</taxon>
        <taxon>Actinomycetota</taxon>
        <taxon>Actinomycetes</taxon>
        <taxon>Mycobacteriales</taxon>
        <taxon>Gordoniaceae</taxon>
        <taxon>Gordonia</taxon>
    </lineage>
</organism>
<dbReference type="PANTHER" id="PTHR43730">
    <property type="entry name" value="BETA-MANNOSIDASE"/>
    <property type="match status" value="1"/>
</dbReference>
<evidence type="ECO:0000256" key="2">
    <source>
        <dbReference type="ARBA" id="ARBA00012754"/>
    </source>
</evidence>
<dbReference type="InterPro" id="IPR017853">
    <property type="entry name" value="GH"/>
</dbReference>
<keyword evidence="3" id="KW-0378">Hydrolase</keyword>
<dbReference type="InterPro" id="IPR036156">
    <property type="entry name" value="Beta-gal/glucu_dom_sf"/>
</dbReference>
<dbReference type="InterPro" id="IPR013783">
    <property type="entry name" value="Ig-like_fold"/>
</dbReference>
<dbReference type="GO" id="GO:0006516">
    <property type="term" value="P:glycoprotein catabolic process"/>
    <property type="evidence" value="ECO:0007669"/>
    <property type="project" value="TreeGrafter"/>
</dbReference>
<dbReference type="AlphaFoldDB" id="A0A848KXC3"/>
<dbReference type="RefSeq" id="WP_170195396.1">
    <property type="nucleotide sequence ID" value="NZ_JABBNB010000017.1"/>
</dbReference>
<dbReference type="PANTHER" id="PTHR43730:SF1">
    <property type="entry name" value="BETA-MANNOSIDASE"/>
    <property type="match status" value="1"/>
</dbReference>
<protein>
    <recommendedName>
        <fullName evidence="2">beta-mannosidase</fullName>
        <ecNumber evidence="2">3.2.1.25</ecNumber>
    </recommendedName>
</protein>
<dbReference type="InterPro" id="IPR008979">
    <property type="entry name" value="Galactose-bd-like_sf"/>
</dbReference>
<evidence type="ECO:0000313" key="6">
    <source>
        <dbReference type="Proteomes" id="UP000550729"/>
    </source>
</evidence>
<dbReference type="Proteomes" id="UP000550729">
    <property type="component" value="Unassembled WGS sequence"/>
</dbReference>
<keyword evidence="4" id="KW-0326">Glycosidase</keyword>
<dbReference type="SUPFAM" id="SSF49785">
    <property type="entry name" value="Galactose-binding domain-like"/>
    <property type="match status" value="1"/>
</dbReference>
<dbReference type="EMBL" id="JABBNB010000017">
    <property type="protein sequence ID" value="NMO02892.1"/>
    <property type="molecule type" value="Genomic_DNA"/>
</dbReference>
<dbReference type="GO" id="GO:0004567">
    <property type="term" value="F:beta-mannosidase activity"/>
    <property type="evidence" value="ECO:0007669"/>
    <property type="project" value="UniProtKB-EC"/>
</dbReference>
<accession>A0A848KXC3</accession>
<proteinExistence type="predicted"/>
<gene>
    <name evidence="5" type="ORF">HH308_16895</name>
</gene>
<dbReference type="EC" id="3.2.1.25" evidence="2"/>